<keyword evidence="6 8" id="KW-0326">Glycosidase</keyword>
<evidence type="ECO:0000256" key="8">
    <source>
        <dbReference type="PROSITE-ProRule" id="PRU10059"/>
    </source>
</evidence>
<keyword evidence="3 8" id="KW-0378">Hydrolase</keyword>
<keyword evidence="7 8" id="KW-0624">Polysaccharide degradation</keyword>
<reference evidence="11" key="1">
    <citation type="submission" date="2023-02" db="EMBL/GenBank/DDBJ databases">
        <title>Genome of toxic invasive species Heracleum sosnowskyi carries increased number of genes despite the absence of recent whole-genome duplications.</title>
        <authorList>
            <person name="Schelkunov M."/>
            <person name="Shtratnikova V."/>
            <person name="Makarenko M."/>
            <person name="Klepikova A."/>
            <person name="Omelchenko D."/>
            <person name="Novikova G."/>
            <person name="Obukhova E."/>
            <person name="Bogdanov V."/>
            <person name="Penin A."/>
            <person name="Logacheva M."/>
        </authorList>
    </citation>
    <scope>NUCLEOTIDE SEQUENCE</scope>
    <source>
        <strain evidence="11">Hsosn_3</strain>
        <tissue evidence="11">Leaf</tissue>
    </source>
</reference>
<sequence length="604" mass="67368">MLQKSRNGAKSVLVVLDGYKVSKEKNGGHAPLLWALHDAGLVEKDEVVVLAVFNLHEQTTSPDTGSVCCLLRENKTCHSPAVDHLKLLQEEIISKMEKLTDIFKSFHEACKTNDVKFMLKIAADYQPKSIIINEANCAGAKWIVMDRCFADDNGFQLNEIECITLVSLVLVSDSEQLVLHNCPPPKPKLTEDPHIYHTLPHLVFDNQPFKSSSDQASTSTQAENLIREETEICPSRVLVGATSREIAKVNNALRFSLQLSSWEAILEITSDFKDINGRDQNENFQMFRVIYESEALVKTFSSNLGSILDAAEKMIAVSMHHKNILRLLGYHQTANAISLAFPFPAKGTLERFLHATKNPMYLNYIQQNGLTLGADEGDNTFGWDNKHVGARILLSKAFLVQKVQSLHDYKGQSDNFICSLIPQSQYTLGGLLFKMDDSNMQYVTSTSFLLVTYAKYLTTSQKVVNCGGSIVTPRKLRTLAKQQVDYLLGDNPLKMSYIVGYGPRYPQRIHHRGSSLPSIASHPSKIQCTAGFSVMKSQSPNPNILIGVVVGGPDWKDRLPLGNWGGGPFCLTVEHEKKVQQQMLQVQEGRRRYDISDTHSKVAS</sequence>
<dbReference type="InterPro" id="IPR001701">
    <property type="entry name" value="Glyco_hydro_9"/>
</dbReference>
<keyword evidence="12" id="KW-1185">Reference proteome</keyword>
<dbReference type="AlphaFoldDB" id="A0AAD8J6W1"/>
<feature type="active site" evidence="8">
    <location>
        <position position="510"/>
    </location>
</feature>
<dbReference type="InterPro" id="IPR018221">
    <property type="entry name" value="Glyco_hydro_9_His_AS"/>
</dbReference>
<keyword evidence="11" id="KW-0418">Kinase</keyword>
<dbReference type="Proteomes" id="UP001237642">
    <property type="component" value="Unassembled WGS sequence"/>
</dbReference>
<evidence type="ECO:0000256" key="1">
    <source>
        <dbReference type="ARBA" id="ARBA00000966"/>
    </source>
</evidence>
<evidence type="ECO:0000256" key="7">
    <source>
        <dbReference type="ARBA" id="ARBA00023326"/>
    </source>
</evidence>
<evidence type="ECO:0000259" key="10">
    <source>
        <dbReference type="Pfam" id="PF00759"/>
    </source>
</evidence>
<keyword evidence="5 8" id="KW-0119">Carbohydrate metabolism</keyword>
<name>A0AAD8J6W1_9APIA</name>
<evidence type="ECO:0000313" key="12">
    <source>
        <dbReference type="Proteomes" id="UP001237642"/>
    </source>
</evidence>
<dbReference type="GO" id="GO:0016301">
    <property type="term" value="F:kinase activity"/>
    <property type="evidence" value="ECO:0007669"/>
    <property type="project" value="UniProtKB-KW"/>
</dbReference>
<protein>
    <recommendedName>
        <fullName evidence="9">Endoglucanase</fullName>
        <ecNumber evidence="9">3.2.1.4</ecNumber>
    </recommendedName>
</protein>
<dbReference type="PROSITE" id="PS00592">
    <property type="entry name" value="GH9_2"/>
    <property type="match status" value="1"/>
</dbReference>
<evidence type="ECO:0000256" key="5">
    <source>
        <dbReference type="ARBA" id="ARBA00023277"/>
    </source>
</evidence>
<dbReference type="SUPFAM" id="SSF48208">
    <property type="entry name" value="Six-hairpin glycosidases"/>
    <property type="match status" value="1"/>
</dbReference>
<organism evidence="11 12">
    <name type="scientific">Heracleum sosnowskyi</name>
    <dbReference type="NCBI Taxonomy" id="360622"/>
    <lineage>
        <taxon>Eukaryota</taxon>
        <taxon>Viridiplantae</taxon>
        <taxon>Streptophyta</taxon>
        <taxon>Embryophyta</taxon>
        <taxon>Tracheophyta</taxon>
        <taxon>Spermatophyta</taxon>
        <taxon>Magnoliopsida</taxon>
        <taxon>eudicotyledons</taxon>
        <taxon>Gunneridae</taxon>
        <taxon>Pentapetalae</taxon>
        <taxon>asterids</taxon>
        <taxon>campanulids</taxon>
        <taxon>Apiales</taxon>
        <taxon>Apiaceae</taxon>
        <taxon>Apioideae</taxon>
        <taxon>apioid superclade</taxon>
        <taxon>Tordylieae</taxon>
        <taxon>Tordyliinae</taxon>
        <taxon>Heracleum</taxon>
    </lineage>
</organism>
<dbReference type="InterPro" id="IPR008928">
    <property type="entry name" value="6-hairpin_glycosidase_sf"/>
</dbReference>
<evidence type="ECO:0000313" key="11">
    <source>
        <dbReference type="EMBL" id="KAK1398827.1"/>
    </source>
</evidence>
<comment type="catalytic activity">
    <reaction evidence="1 9">
        <text>Endohydrolysis of (1-&gt;4)-beta-D-glucosidic linkages in cellulose, lichenin and cereal beta-D-glucans.</text>
        <dbReference type="EC" id="3.2.1.4"/>
    </reaction>
</comment>
<dbReference type="PANTHER" id="PTHR22298">
    <property type="entry name" value="ENDO-1,4-BETA-GLUCANASE"/>
    <property type="match status" value="1"/>
</dbReference>
<proteinExistence type="inferred from homology"/>
<comment type="similarity">
    <text evidence="2 8 9">Belongs to the glycosyl hydrolase 9 (cellulase E) family.</text>
</comment>
<keyword evidence="11" id="KW-0808">Transferase</keyword>
<dbReference type="GO" id="GO:0008810">
    <property type="term" value="F:cellulase activity"/>
    <property type="evidence" value="ECO:0007669"/>
    <property type="project" value="UniProtKB-EC"/>
</dbReference>
<evidence type="ECO:0000256" key="6">
    <source>
        <dbReference type="ARBA" id="ARBA00023295"/>
    </source>
</evidence>
<dbReference type="Gene3D" id="1.50.10.10">
    <property type="match status" value="1"/>
</dbReference>
<evidence type="ECO:0000256" key="4">
    <source>
        <dbReference type="ARBA" id="ARBA00023001"/>
    </source>
</evidence>
<dbReference type="InterPro" id="IPR011009">
    <property type="entry name" value="Kinase-like_dom_sf"/>
</dbReference>
<dbReference type="EC" id="3.2.1.4" evidence="9"/>
<evidence type="ECO:0000256" key="3">
    <source>
        <dbReference type="ARBA" id="ARBA00022801"/>
    </source>
</evidence>
<feature type="domain" description="Glycoside hydrolase family 9" evidence="10">
    <location>
        <begin position="354"/>
        <end position="556"/>
    </location>
</feature>
<reference evidence="11" key="2">
    <citation type="submission" date="2023-05" db="EMBL/GenBank/DDBJ databases">
        <authorList>
            <person name="Schelkunov M.I."/>
        </authorList>
    </citation>
    <scope>NUCLEOTIDE SEQUENCE</scope>
    <source>
        <strain evidence="11">Hsosn_3</strain>
        <tissue evidence="11">Leaf</tissue>
    </source>
</reference>
<evidence type="ECO:0000256" key="2">
    <source>
        <dbReference type="ARBA" id="ARBA00007072"/>
    </source>
</evidence>
<gene>
    <name evidence="11" type="ORF">POM88_008690</name>
</gene>
<dbReference type="SUPFAM" id="SSF56112">
    <property type="entry name" value="Protein kinase-like (PK-like)"/>
    <property type="match status" value="1"/>
</dbReference>
<comment type="caution">
    <text evidence="11">The sequence shown here is derived from an EMBL/GenBank/DDBJ whole genome shotgun (WGS) entry which is preliminary data.</text>
</comment>
<accession>A0AAD8J6W1</accession>
<dbReference type="Pfam" id="PF00759">
    <property type="entry name" value="Glyco_hydro_9"/>
    <property type="match status" value="1"/>
</dbReference>
<evidence type="ECO:0000256" key="9">
    <source>
        <dbReference type="RuleBase" id="RU361166"/>
    </source>
</evidence>
<dbReference type="GO" id="GO:0030245">
    <property type="term" value="P:cellulose catabolic process"/>
    <property type="evidence" value="ECO:0007669"/>
    <property type="project" value="UniProtKB-KW"/>
</dbReference>
<dbReference type="InterPro" id="IPR012341">
    <property type="entry name" value="6hp_glycosidase-like_sf"/>
</dbReference>
<dbReference type="EMBL" id="JAUIZM010000002">
    <property type="protein sequence ID" value="KAK1398827.1"/>
    <property type="molecule type" value="Genomic_DNA"/>
</dbReference>
<keyword evidence="4 9" id="KW-0136">Cellulose degradation</keyword>